<dbReference type="InterPro" id="IPR025698">
    <property type="entry name" value="2TM_dom"/>
</dbReference>
<keyword evidence="1" id="KW-0812">Transmembrane</keyword>
<evidence type="ECO:0000313" key="3">
    <source>
        <dbReference type="EMBL" id="RRS04539.1"/>
    </source>
</evidence>
<evidence type="ECO:0000256" key="1">
    <source>
        <dbReference type="SAM" id="Phobius"/>
    </source>
</evidence>
<reference evidence="3 4" key="1">
    <citation type="submission" date="2018-12" db="EMBL/GenBank/DDBJ databases">
        <title>The whole draft genome of Aquabacterium sp. SJQ9.</title>
        <authorList>
            <person name="Sun L."/>
            <person name="Gao X."/>
            <person name="Chen W."/>
            <person name="Huang K."/>
        </authorList>
    </citation>
    <scope>NUCLEOTIDE SEQUENCE [LARGE SCALE GENOMIC DNA]</scope>
    <source>
        <strain evidence="3 4">SJQ9</strain>
    </source>
</reference>
<dbReference type="OrthoDB" id="21915at2"/>
<keyword evidence="1" id="KW-0472">Membrane</keyword>
<evidence type="ECO:0000313" key="4">
    <source>
        <dbReference type="Proteomes" id="UP000269265"/>
    </source>
</evidence>
<dbReference type="Pfam" id="PF13239">
    <property type="entry name" value="2TM"/>
    <property type="match status" value="1"/>
</dbReference>
<feature type="transmembrane region" description="Helical" evidence="1">
    <location>
        <begin position="7"/>
        <end position="26"/>
    </location>
</feature>
<keyword evidence="1" id="KW-1133">Transmembrane helix</keyword>
<dbReference type="AlphaFoldDB" id="A0A3R8S7Z5"/>
<feature type="domain" description="2TM" evidence="2">
    <location>
        <begin position="10"/>
        <end position="52"/>
    </location>
</feature>
<dbReference type="EMBL" id="RSED01000006">
    <property type="protein sequence ID" value="RRS04539.1"/>
    <property type="molecule type" value="Genomic_DNA"/>
</dbReference>
<keyword evidence="4" id="KW-1185">Reference proteome</keyword>
<feature type="transmembrane region" description="Helical" evidence="1">
    <location>
        <begin position="38"/>
        <end position="57"/>
    </location>
</feature>
<organism evidence="3 4">
    <name type="scientific">Aquabacterium soli</name>
    <dbReference type="NCBI Taxonomy" id="2493092"/>
    <lineage>
        <taxon>Bacteria</taxon>
        <taxon>Pseudomonadati</taxon>
        <taxon>Pseudomonadota</taxon>
        <taxon>Betaproteobacteria</taxon>
        <taxon>Burkholderiales</taxon>
        <taxon>Aquabacterium</taxon>
    </lineage>
</organism>
<sequence>MAGLQMSVMIHALVYVLVVGGLWALNQDATPDVQWVKWVAWGWGIGLATHAAVWAMLKTRTRR</sequence>
<dbReference type="Proteomes" id="UP000269265">
    <property type="component" value="Unassembled WGS sequence"/>
</dbReference>
<gene>
    <name evidence="3" type="ORF">EIP75_08895</name>
</gene>
<name>A0A3R8S7Z5_9BURK</name>
<accession>A0A3R8S7Z5</accession>
<evidence type="ECO:0000259" key="2">
    <source>
        <dbReference type="Pfam" id="PF13239"/>
    </source>
</evidence>
<comment type="caution">
    <text evidence="3">The sequence shown here is derived from an EMBL/GenBank/DDBJ whole genome shotgun (WGS) entry which is preliminary data.</text>
</comment>
<dbReference type="RefSeq" id="WP_125242913.1">
    <property type="nucleotide sequence ID" value="NZ_RSED01000006.1"/>
</dbReference>
<protein>
    <recommendedName>
        <fullName evidence="2">2TM domain-containing protein</fullName>
    </recommendedName>
</protein>
<proteinExistence type="predicted"/>